<evidence type="ECO:0008006" key="3">
    <source>
        <dbReference type="Google" id="ProtNLM"/>
    </source>
</evidence>
<proteinExistence type="predicted"/>
<comment type="caution">
    <text evidence="1">The sequence shown here is derived from an EMBL/GenBank/DDBJ whole genome shotgun (WGS) entry which is preliminary data.</text>
</comment>
<reference evidence="1 2" key="1">
    <citation type="submission" date="2024-09" db="EMBL/GenBank/DDBJ databases">
        <authorList>
            <person name="Sun Q."/>
            <person name="Mori K."/>
        </authorList>
    </citation>
    <scope>NUCLEOTIDE SEQUENCE [LARGE SCALE GENOMIC DNA]</scope>
    <source>
        <strain evidence="1 2">JCM 11411</strain>
    </source>
</reference>
<gene>
    <name evidence="1" type="ORF">ACFFQ6_04085</name>
</gene>
<name>A0ABV5X9Y5_9NOCA</name>
<protein>
    <recommendedName>
        <fullName evidence="3">Tail terminator</fullName>
    </recommendedName>
</protein>
<dbReference type="EMBL" id="JBHMAS010000004">
    <property type="protein sequence ID" value="MFB9778846.1"/>
    <property type="molecule type" value="Genomic_DNA"/>
</dbReference>
<organism evidence="1 2">
    <name type="scientific">Rhodococcus baikonurensis</name>
    <dbReference type="NCBI Taxonomy" id="172041"/>
    <lineage>
        <taxon>Bacteria</taxon>
        <taxon>Bacillati</taxon>
        <taxon>Actinomycetota</taxon>
        <taxon>Actinomycetes</taxon>
        <taxon>Mycobacteriales</taxon>
        <taxon>Nocardiaceae</taxon>
        <taxon>Rhodococcus</taxon>
        <taxon>Rhodococcus erythropolis group</taxon>
    </lineage>
</organism>
<sequence>MAEALTWPAPATAVLATLVRERLPAEFSDVWVGTKIPNPAHPRMVRVSRTAGGGMATHGQTDHVYALFECWANDEDGAEELANVVRAVLKSSPGHWAHDTFIRWWKENSGPYSWPDASDQVRFQFTGEILLKI</sequence>
<evidence type="ECO:0000313" key="2">
    <source>
        <dbReference type="Proteomes" id="UP001589587"/>
    </source>
</evidence>
<accession>A0ABV5X9Y5</accession>
<keyword evidence="2" id="KW-1185">Reference proteome</keyword>
<dbReference type="Proteomes" id="UP001589587">
    <property type="component" value="Unassembled WGS sequence"/>
</dbReference>
<evidence type="ECO:0000313" key="1">
    <source>
        <dbReference type="EMBL" id="MFB9778846.1"/>
    </source>
</evidence>
<dbReference type="RefSeq" id="WP_378373948.1">
    <property type="nucleotide sequence ID" value="NZ_JBHMAS010000004.1"/>
</dbReference>